<name>A0A975Y1S9_9ACTN</name>
<dbReference type="PROSITE" id="PS51257">
    <property type="entry name" value="PROKAR_LIPOPROTEIN"/>
    <property type="match status" value="1"/>
</dbReference>
<evidence type="ECO:0000313" key="3">
    <source>
        <dbReference type="Proteomes" id="UP000683575"/>
    </source>
</evidence>
<reference evidence="2" key="1">
    <citation type="submission" date="2021-06" db="EMBL/GenBank/DDBJ databases">
        <title>Complete genome sequence of Nocardioides sp. G188.</title>
        <authorList>
            <person name="Im W.-T."/>
        </authorList>
    </citation>
    <scope>NUCLEOTIDE SEQUENCE</scope>
    <source>
        <strain evidence="2">G188</strain>
    </source>
</reference>
<protein>
    <recommendedName>
        <fullName evidence="4">Lipoprotein</fullName>
    </recommendedName>
</protein>
<dbReference type="Proteomes" id="UP000683575">
    <property type="component" value="Chromosome"/>
</dbReference>
<gene>
    <name evidence="2" type="ORF">KRR39_08910</name>
</gene>
<keyword evidence="3" id="KW-1185">Reference proteome</keyword>
<evidence type="ECO:0008006" key="4">
    <source>
        <dbReference type="Google" id="ProtNLM"/>
    </source>
</evidence>
<feature type="chain" id="PRO_5037056602" description="Lipoprotein" evidence="1">
    <location>
        <begin position="31"/>
        <end position="139"/>
    </location>
</feature>
<evidence type="ECO:0000256" key="1">
    <source>
        <dbReference type="SAM" id="SignalP"/>
    </source>
</evidence>
<sequence>MRSSRVPAPALALWVAVLAPALVSCGSAEKAPSDFCKSVAGLDSAVTQINQSPLTKSSVAAVQDSLDQIDAAAKNLVDTAGSQFPGEVAAVQAGVTALDASVKAAVDQPTPHHVNAARTSMRALTTGVDDLSKATSSAC</sequence>
<accession>A0A975Y1S9</accession>
<feature type="signal peptide" evidence="1">
    <location>
        <begin position="1"/>
        <end position="30"/>
    </location>
</feature>
<proteinExistence type="predicted"/>
<dbReference type="KEGG" id="nps:KRR39_08910"/>
<dbReference type="RefSeq" id="WP_216941677.1">
    <property type="nucleotide sequence ID" value="NZ_CP077062.1"/>
</dbReference>
<dbReference type="AlphaFoldDB" id="A0A975Y1S9"/>
<keyword evidence="1" id="KW-0732">Signal</keyword>
<evidence type="ECO:0000313" key="2">
    <source>
        <dbReference type="EMBL" id="QWZ09831.1"/>
    </source>
</evidence>
<organism evidence="2 3">
    <name type="scientific">Nocardioides panacis</name>
    <dbReference type="NCBI Taxonomy" id="2849501"/>
    <lineage>
        <taxon>Bacteria</taxon>
        <taxon>Bacillati</taxon>
        <taxon>Actinomycetota</taxon>
        <taxon>Actinomycetes</taxon>
        <taxon>Propionibacteriales</taxon>
        <taxon>Nocardioidaceae</taxon>
        <taxon>Nocardioides</taxon>
    </lineage>
</organism>
<dbReference type="EMBL" id="CP077062">
    <property type="protein sequence ID" value="QWZ09831.1"/>
    <property type="molecule type" value="Genomic_DNA"/>
</dbReference>